<dbReference type="EMBL" id="CP126101">
    <property type="protein sequence ID" value="WHY49851.1"/>
    <property type="molecule type" value="Genomic_DNA"/>
</dbReference>
<sequence length="246" mass="28379">MTTVNTSITLKKGDVLKHTFLKVLPGTGAIELARKYFPPNVEYHDALEIASALIDGHFEGVDDPKVRRCAHCGYYYRDITKNNSSITCCKQCASGKDIVLKAWRREVRKVGKVRRLTWLDLHYASSYKGESFEYPFWSSDWHMFEYDRKRKVYSFGDDFEQYVAQQKRKAEIGGKRKTPERIDYDGYNAPRNIHVKLGGHVGCGKVTVIKQSREKIEAELLARYGAKKLQQERVRAQMAALGRYKI</sequence>
<accession>A0AAX3WPZ3</accession>
<name>A0AAX3WPZ3_9BACI</name>
<evidence type="ECO:0000313" key="2">
    <source>
        <dbReference type="Proteomes" id="UP001178322"/>
    </source>
</evidence>
<dbReference type="AlphaFoldDB" id="A0AAX3WPZ3"/>
<reference evidence="1" key="1">
    <citation type="submission" date="2023-05" db="EMBL/GenBank/DDBJ databases">
        <title>Comparative genomics of Bacillaceae isolates and their secondary metabolite potential.</title>
        <authorList>
            <person name="Song L."/>
            <person name="Nielsen L.J."/>
            <person name="Mohite O."/>
            <person name="Xu X."/>
            <person name="Weber T."/>
            <person name="Kovacs A.T."/>
        </authorList>
    </citation>
    <scope>NUCLEOTIDE SEQUENCE</scope>
    <source>
        <strain evidence="1">LY1</strain>
    </source>
</reference>
<gene>
    <name evidence="1" type="ORF">QNH24_16115</name>
</gene>
<evidence type="ECO:0008006" key="3">
    <source>
        <dbReference type="Google" id="ProtNLM"/>
    </source>
</evidence>
<evidence type="ECO:0000313" key="1">
    <source>
        <dbReference type="EMBL" id="WHY49851.1"/>
    </source>
</evidence>
<dbReference type="RefSeq" id="WP_283868573.1">
    <property type="nucleotide sequence ID" value="NZ_CP126101.1"/>
</dbReference>
<proteinExistence type="predicted"/>
<organism evidence="1 2">
    <name type="scientific">Lysinibacillus pakistanensis</name>
    <dbReference type="NCBI Taxonomy" id="759811"/>
    <lineage>
        <taxon>Bacteria</taxon>
        <taxon>Bacillati</taxon>
        <taxon>Bacillota</taxon>
        <taxon>Bacilli</taxon>
        <taxon>Bacillales</taxon>
        <taxon>Bacillaceae</taxon>
        <taxon>Lysinibacillus</taxon>
    </lineage>
</organism>
<dbReference type="Proteomes" id="UP001178322">
    <property type="component" value="Chromosome"/>
</dbReference>
<protein>
    <recommendedName>
        <fullName evidence="3">AP2 domain-containing protein</fullName>
    </recommendedName>
</protein>